<feature type="binding site" evidence="5">
    <location>
        <begin position="62"/>
        <end position="66"/>
    </location>
    <ligand>
        <name>ATP</name>
        <dbReference type="ChEBI" id="CHEBI:30616"/>
    </ligand>
</feature>
<dbReference type="PANTHER" id="PTHR10763">
    <property type="entry name" value="CELL DIVISION CONTROL PROTEIN 6-RELATED"/>
    <property type="match status" value="1"/>
</dbReference>
<keyword evidence="4 5" id="KW-0067">ATP-binding</keyword>
<evidence type="ECO:0000256" key="1">
    <source>
        <dbReference type="ARBA" id="ARBA00006184"/>
    </source>
</evidence>
<feature type="domain" description="AAA+ ATPase" evidence="6">
    <location>
        <begin position="50"/>
        <end position="210"/>
    </location>
</feature>
<dbReference type="CDD" id="cd08768">
    <property type="entry name" value="Cdc6_C"/>
    <property type="match status" value="1"/>
</dbReference>
<dbReference type="AlphaFoldDB" id="D7EBV9"/>
<sequence length="400" mass="45229">MGSIFNKNKPKIFKNKYSLSSEYVPERLIARDSQIEQIAELVEPVLSGEKPDNAFIYGKTGTGKTAVVRYVLKELQKELSTDNSSHVMPIFINCNEIGNTSHVLHEIIKTVDFNYKIPSSGISISEYYRHLWWVLNKNNYSIIVVFDEIEHLKDDNVLYNLSRAGEYMKVNPNVNIGIIGTTNDLMLKDQIDPRVMSSLAQHNFSFPPYDAEQLTQILNDRAEIAFNEDVLDNMVIPLCSALAAKEHGDARIALKLLENAGTIAKHENSPVVTEEHVYKADSKIDNDFVYDTVYSLPLHTKIVLLGIIELHKDQKKNCTTGEVVQKYQQICNINSVDALSRTRVSKMIGELDMLGLINAPLKTKGIRGRTRTITINKHIDVMENVLDKSLYGVNRSFVND</sequence>
<dbReference type="GO" id="GO:0005524">
    <property type="term" value="F:ATP binding"/>
    <property type="evidence" value="ECO:0007669"/>
    <property type="project" value="UniProtKB-UniRule"/>
</dbReference>
<dbReference type="SMART" id="SM00382">
    <property type="entry name" value="AAA"/>
    <property type="match status" value="1"/>
</dbReference>
<keyword evidence="3 5" id="KW-0547">Nucleotide-binding</keyword>
<geneLocation type="plasmid" evidence="8 9">
    <name>pMETEV01</name>
</geneLocation>
<feature type="domain" description="Cdc6 C-terminal" evidence="7">
    <location>
        <begin position="304"/>
        <end position="386"/>
    </location>
</feature>
<evidence type="ECO:0000256" key="2">
    <source>
        <dbReference type="ARBA" id="ARBA00022705"/>
    </source>
</evidence>
<dbReference type="HAMAP" id="MF_01407">
    <property type="entry name" value="ORC1_type_DNA_replic_protein"/>
    <property type="match status" value="1"/>
</dbReference>
<dbReference type="SUPFAM" id="SSF46785">
    <property type="entry name" value="Winged helix' DNA-binding domain"/>
    <property type="match status" value="1"/>
</dbReference>
<evidence type="ECO:0000256" key="4">
    <source>
        <dbReference type="ARBA" id="ARBA00022840"/>
    </source>
</evidence>
<evidence type="ECO:0000256" key="3">
    <source>
        <dbReference type="ARBA" id="ARBA00022741"/>
    </source>
</evidence>
<evidence type="ECO:0000313" key="9">
    <source>
        <dbReference type="Proteomes" id="UP000000391"/>
    </source>
</evidence>
<protein>
    <recommendedName>
        <fullName evidence="5">ORC1-type DNA replication protein</fullName>
    </recommendedName>
</protein>
<dbReference type="InterPro" id="IPR015163">
    <property type="entry name" value="Cdc6_C"/>
</dbReference>
<dbReference type="RefSeq" id="WP_013195646.1">
    <property type="nucleotide sequence ID" value="NC_014254.1"/>
</dbReference>
<organism evidence="8 9">
    <name type="scientific">Methanohalobium evestigatum (strain ATCC BAA-1072 / DSM 3721 / NBRC 107634 / OCM 161 / Z-7303)</name>
    <dbReference type="NCBI Taxonomy" id="644295"/>
    <lineage>
        <taxon>Archaea</taxon>
        <taxon>Methanobacteriati</taxon>
        <taxon>Methanobacteriota</taxon>
        <taxon>Stenosarchaea group</taxon>
        <taxon>Methanomicrobia</taxon>
        <taxon>Methanosarcinales</taxon>
        <taxon>Methanosarcinaceae</taxon>
        <taxon>Methanohalobium</taxon>
    </lineage>
</organism>
<reference evidence="8 9" key="1">
    <citation type="submission" date="2010-06" db="EMBL/GenBank/DDBJ databases">
        <title>Complete sequence plasmid of Methanohalobium evestigatum Z-7303.</title>
        <authorList>
            <consortium name="US DOE Joint Genome Institute"/>
            <person name="Lucas S."/>
            <person name="Copeland A."/>
            <person name="Lapidus A."/>
            <person name="Cheng J.-F."/>
            <person name="Bruce D."/>
            <person name="Goodwin L."/>
            <person name="Pitluck S."/>
            <person name="Saunders E."/>
            <person name="Detter J.C."/>
            <person name="Han C."/>
            <person name="Tapia R."/>
            <person name="Land M."/>
            <person name="Hauser L."/>
            <person name="Kyrpides N."/>
            <person name="Mikhailova N."/>
            <person name="Sieprawska-Lupa M."/>
            <person name="Whitman W.B."/>
            <person name="Anderson I."/>
            <person name="Woyke T."/>
        </authorList>
    </citation>
    <scope>NUCLEOTIDE SEQUENCE [LARGE SCALE GENOMIC DNA]</scope>
    <source>
        <strain evidence="9">ATCC BAA-1072 / DSM 3721 / NBRC 107634 / OCM 161 / Z-7303</strain>
        <plasmid evidence="9">Plasmid pMETEV01</plasmid>
    </source>
</reference>
<comment type="function">
    <text evidence="5">Involved in regulation of DNA replication.</text>
</comment>
<dbReference type="Gene3D" id="1.10.8.60">
    <property type="match status" value="1"/>
</dbReference>
<comment type="similarity">
    <text evidence="1 5">Belongs to the CDC6/cdc18 family.</text>
</comment>
<dbReference type="InterPro" id="IPR036390">
    <property type="entry name" value="WH_DNA-bd_sf"/>
</dbReference>
<dbReference type="GeneID" id="9348045"/>
<dbReference type="SMART" id="SM01074">
    <property type="entry name" value="Cdc6_C"/>
    <property type="match status" value="1"/>
</dbReference>
<dbReference type="OrthoDB" id="195574at2157"/>
<keyword evidence="8" id="KW-0614">Plasmid</keyword>
<gene>
    <name evidence="8" type="ordered locus">Metev_2261</name>
</gene>
<dbReference type="Proteomes" id="UP000000391">
    <property type="component" value="Plasmid pMETEV01"/>
</dbReference>
<dbReference type="FunFam" id="1.10.8.60:FF:000073">
    <property type="entry name" value="ORC1-type DNA replication protein"/>
    <property type="match status" value="1"/>
</dbReference>
<dbReference type="InterPro" id="IPR050311">
    <property type="entry name" value="ORC1/CDC6"/>
</dbReference>
<dbReference type="Gene3D" id="3.40.50.300">
    <property type="entry name" value="P-loop containing nucleotide triphosphate hydrolases"/>
    <property type="match status" value="1"/>
</dbReference>
<dbReference type="Pfam" id="PF09079">
    <property type="entry name" value="WHD_Cdc6"/>
    <property type="match status" value="1"/>
</dbReference>
<dbReference type="CDD" id="cd00009">
    <property type="entry name" value="AAA"/>
    <property type="match status" value="1"/>
</dbReference>
<dbReference type="GO" id="GO:0006260">
    <property type="term" value="P:DNA replication"/>
    <property type="evidence" value="ECO:0007669"/>
    <property type="project" value="UniProtKB-UniRule"/>
</dbReference>
<feature type="binding site" evidence="5">
    <location>
        <position position="209"/>
    </location>
    <ligand>
        <name>ATP</name>
        <dbReference type="ChEBI" id="CHEBI:30616"/>
    </ligand>
</feature>
<dbReference type="InterPro" id="IPR055237">
    <property type="entry name" value="Cdc6_lid"/>
</dbReference>
<evidence type="ECO:0000256" key="5">
    <source>
        <dbReference type="HAMAP-Rule" id="MF_01407"/>
    </source>
</evidence>
<name>D7EBV9_METEZ</name>
<proteinExistence type="inferred from homology"/>
<dbReference type="InterPro" id="IPR027417">
    <property type="entry name" value="P-loop_NTPase"/>
</dbReference>
<evidence type="ECO:0000313" key="8">
    <source>
        <dbReference type="EMBL" id="ADI75081.1"/>
    </source>
</evidence>
<evidence type="ECO:0000259" key="6">
    <source>
        <dbReference type="SMART" id="SM00382"/>
    </source>
</evidence>
<dbReference type="NCBIfam" id="TIGR02928">
    <property type="entry name" value="orc1/cdc6 family replication initiation protein"/>
    <property type="match status" value="1"/>
</dbReference>
<dbReference type="InterPro" id="IPR041664">
    <property type="entry name" value="AAA_16"/>
</dbReference>
<evidence type="ECO:0000259" key="7">
    <source>
        <dbReference type="SMART" id="SM01074"/>
    </source>
</evidence>
<dbReference type="Pfam" id="PF13191">
    <property type="entry name" value="AAA_16"/>
    <property type="match status" value="1"/>
</dbReference>
<dbReference type="InterPro" id="IPR036388">
    <property type="entry name" value="WH-like_DNA-bd_sf"/>
</dbReference>
<dbReference type="Pfam" id="PF22703">
    <property type="entry name" value="Cdc6_lid"/>
    <property type="match status" value="1"/>
</dbReference>
<accession>D7EBV9</accession>
<keyword evidence="2 5" id="KW-0235">DNA replication</keyword>
<dbReference type="Gene3D" id="1.10.10.10">
    <property type="entry name" value="Winged helix-like DNA-binding domain superfamily/Winged helix DNA-binding domain"/>
    <property type="match status" value="1"/>
</dbReference>
<dbReference type="EMBL" id="CP002070">
    <property type="protein sequence ID" value="ADI75081.1"/>
    <property type="molecule type" value="Genomic_DNA"/>
</dbReference>
<keyword evidence="9" id="KW-1185">Reference proteome</keyword>
<dbReference type="HOGENOM" id="CLU_025112_3_1_2"/>
<dbReference type="InterPro" id="IPR003593">
    <property type="entry name" value="AAA+_ATPase"/>
</dbReference>
<dbReference type="KEGG" id="mev:Metev_2261"/>
<feature type="binding site" evidence="5">
    <location>
        <position position="221"/>
    </location>
    <ligand>
        <name>ATP</name>
        <dbReference type="ChEBI" id="CHEBI:30616"/>
    </ligand>
</feature>
<dbReference type="InterPro" id="IPR014277">
    <property type="entry name" value="Orc1/Cdc6_arc"/>
</dbReference>
<dbReference type="SUPFAM" id="SSF52540">
    <property type="entry name" value="P-loop containing nucleoside triphosphate hydrolases"/>
    <property type="match status" value="1"/>
</dbReference>
<dbReference type="PANTHER" id="PTHR10763:SF26">
    <property type="entry name" value="CELL DIVISION CONTROL PROTEIN 6 HOMOLOG"/>
    <property type="match status" value="1"/>
</dbReference>